<organism evidence="1 2">
    <name type="scientific">Gymnopus androsaceus JB14</name>
    <dbReference type="NCBI Taxonomy" id="1447944"/>
    <lineage>
        <taxon>Eukaryota</taxon>
        <taxon>Fungi</taxon>
        <taxon>Dikarya</taxon>
        <taxon>Basidiomycota</taxon>
        <taxon>Agaricomycotina</taxon>
        <taxon>Agaricomycetes</taxon>
        <taxon>Agaricomycetidae</taxon>
        <taxon>Agaricales</taxon>
        <taxon>Marasmiineae</taxon>
        <taxon>Omphalotaceae</taxon>
        <taxon>Gymnopus</taxon>
    </lineage>
</organism>
<evidence type="ECO:0000313" key="1">
    <source>
        <dbReference type="EMBL" id="KAE9409587.1"/>
    </source>
</evidence>
<keyword evidence="2" id="KW-1185">Reference proteome</keyword>
<name>A0A6A4IL11_9AGAR</name>
<evidence type="ECO:0000313" key="2">
    <source>
        <dbReference type="Proteomes" id="UP000799118"/>
    </source>
</evidence>
<sequence length="228" mass="25714">MPSQLSFFLNLSTSLLGLPRAGKGFPKLLLLFPRGLASKILLGTACICFSIQIFTKGADVHQTRAKGGKTLSCDKGSGPGCGTVAEESKGPRELREVRSLDRELPYFLDEKDVDFDPSLIWNQQDEEIARRHSALVRSWEEMEIKHDWTRNASKEVNRAYDVEKEERKRILEKVSYLRSTRFLTEIEFNALLSLHLYHSSDCTLADDNPTLDGYPADIRASLFSSTIS</sequence>
<accession>A0A6A4IL11</accession>
<dbReference type="EMBL" id="ML769387">
    <property type="protein sequence ID" value="KAE9409587.1"/>
    <property type="molecule type" value="Genomic_DNA"/>
</dbReference>
<proteinExistence type="predicted"/>
<reference evidence="1" key="1">
    <citation type="journal article" date="2019" name="Environ. Microbiol.">
        <title>Fungal ecological strategies reflected in gene transcription - a case study of two litter decomposers.</title>
        <authorList>
            <person name="Barbi F."/>
            <person name="Kohler A."/>
            <person name="Barry K."/>
            <person name="Baskaran P."/>
            <person name="Daum C."/>
            <person name="Fauchery L."/>
            <person name="Ihrmark K."/>
            <person name="Kuo A."/>
            <person name="LaButti K."/>
            <person name="Lipzen A."/>
            <person name="Morin E."/>
            <person name="Grigoriev I.V."/>
            <person name="Henrissat B."/>
            <person name="Lindahl B."/>
            <person name="Martin F."/>
        </authorList>
    </citation>
    <scope>NUCLEOTIDE SEQUENCE</scope>
    <source>
        <strain evidence="1">JB14</strain>
    </source>
</reference>
<gene>
    <name evidence="1" type="ORF">BT96DRAFT_1012556</name>
</gene>
<protein>
    <submittedName>
        <fullName evidence="1">Uncharacterized protein</fullName>
    </submittedName>
</protein>
<dbReference type="Proteomes" id="UP000799118">
    <property type="component" value="Unassembled WGS sequence"/>
</dbReference>
<dbReference type="AlphaFoldDB" id="A0A6A4IL11"/>